<dbReference type="SUPFAM" id="SSF53649">
    <property type="entry name" value="Alkaline phosphatase-like"/>
    <property type="match status" value="1"/>
</dbReference>
<gene>
    <name evidence="6" type="ORF">BACCIP111899_01499</name>
</gene>
<dbReference type="PANTHER" id="PTHR42693">
    <property type="entry name" value="ARYLSULFATASE FAMILY MEMBER"/>
    <property type="match status" value="1"/>
</dbReference>
<sequence>MGLRTGLESSNKKSALNVIYIVLDDVGYSALGCFGSEIETPNIDSLAENGLRYNNFNVAPLCSPTRACLLTGRNCHSVGMGFITELDWGPQYPNKRGRISDAAATLAEILKLNGMATYMVGKWHLVPGHEVAVTRWIACFLY</sequence>
<organism evidence="6 7">
    <name type="scientific">Bacillus rhizoplanae</name>
    <dbReference type="NCBI Taxonomy" id="2880966"/>
    <lineage>
        <taxon>Bacteria</taxon>
        <taxon>Bacillati</taxon>
        <taxon>Bacillota</taxon>
        <taxon>Bacilli</taxon>
        <taxon>Bacillales</taxon>
        <taxon>Bacillaceae</taxon>
        <taxon>Bacillus</taxon>
    </lineage>
</organism>
<keyword evidence="4" id="KW-0106">Calcium</keyword>
<dbReference type="InterPro" id="IPR000917">
    <property type="entry name" value="Sulfatase_N"/>
</dbReference>
<dbReference type="PROSITE" id="PS00523">
    <property type="entry name" value="SULFATASE_1"/>
    <property type="match status" value="1"/>
</dbReference>
<dbReference type="Pfam" id="PF00884">
    <property type="entry name" value="Sulfatase"/>
    <property type="match status" value="1"/>
</dbReference>
<dbReference type="Gene3D" id="3.40.720.10">
    <property type="entry name" value="Alkaline Phosphatase, subunit A"/>
    <property type="match status" value="1"/>
</dbReference>
<comment type="caution">
    <text evidence="6">The sequence shown here is derived from an EMBL/GenBank/DDBJ whole genome shotgun (WGS) entry which is preliminary data.</text>
</comment>
<dbReference type="InterPro" id="IPR017850">
    <property type="entry name" value="Alkaline_phosphatase_core_sf"/>
</dbReference>
<keyword evidence="2" id="KW-0479">Metal-binding</keyword>
<evidence type="ECO:0000313" key="7">
    <source>
        <dbReference type="Proteomes" id="UP000789423"/>
    </source>
</evidence>
<dbReference type="EMBL" id="CAKJTI010000005">
    <property type="protein sequence ID" value="CAG9612326.1"/>
    <property type="molecule type" value="Genomic_DNA"/>
</dbReference>
<evidence type="ECO:0000256" key="2">
    <source>
        <dbReference type="ARBA" id="ARBA00022723"/>
    </source>
</evidence>
<evidence type="ECO:0000256" key="4">
    <source>
        <dbReference type="ARBA" id="ARBA00022837"/>
    </source>
</evidence>
<evidence type="ECO:0000259" key="5">
    <source>
        <dbReference type="Pfam" id="PF00884"/>
    </source>
</evidence>
<keyword evidence="7" id="KW-1185">Reference proteome</keyword>
<keyword evidence="3" id="KW-0378">Hydrolase</keyword>
<evidence type="ECO:0000256" key="1">
    <source>
        <dbReference type="ARBA" id="ARBA00008779"/>
    </source>
</evidence>
<accession>A0ABN7ZTP9</accession>
<feature type="domain" description="Sulfatase N-terminal" evidence="5">
    <location>
        <begin position="17"/>
        <end position="127"/>
    </location>
</feature>
<evidence type="ECO:0000256" key="3">
    <source>
        <dbReference type="ARBA" id="ARBA00022801"/>
    </source>
</evidence>
<comment type="similarity">
    <text evidence="1">Belongs to the sulfatase family.</text>
</comment>
<proteinExistence type="inferred from homology"/>
<reference evidence="6 7" key="1">
    <citation type="submission" date="2021-10" db="EMBL/GenBank/DDBJ databases">
        <authorList>
            <person name="Criscuolo A."/>
        </authorList>
    </citation>
    <scope>NUCLEOTIDE SEQUENCE [LARGE SCALE GENOMIC DNA]</scope>
    <source>
        <strain evidence="7">CIP 111899</strain>
    </source>
</reference>
<dbReference type="InterPro" id="IPR050738">
    <property type="entry name" value="Sulfatase"/>
</dbReference>
<evidence type="ECO:0000313" key="6">
    <source>
        <dbReference type="EMBL" id="CAG9612326.1"/>
    </source>
</evidence>
<name>A0ABN7ZTP9_9BACI</name>
<dbReference type="InterPro" id="IPR024607">
    <property type="entry name" value="Sulfatase_CS"/>
</dbReference>
<dbReference type="Proteomes" id="UP000789423">
    <property type="component" value="Unassembled WGS sequence"/>
</dbReference>
<protein>
    <recommendedName>
        <fullName evidence="5">Sulfatase N-terminal domain-containing protein</fullName>
    </recommendedName>
</protein>